<keyword evidence="3" id="KW-1185">Reference proteome</keyword>
<sequence>MSTSATSSSSSSSSSSQLTNQTPWFRRPEPDLYPHTPCGKQRWRHSKINGRFTISDNGDESALSFMSSRNKLRLRGMRGLKFEMPTEGYYESEADAMKRSPLTPPTAPFYPFASQYDYDWARGFFNNFHLEGSEHLMKMWIDSFLWEGLDDFQICSFQTANELWGLLEAVAGRGGVEKFMWNPPLDARTCKVQTLCEATLAGRRW</sequence>
<dbReference type="AlphaFoldDB" id="A0A5J5EHR5"/>
<accession>A0A5J5EHR5</accession>
<evidence type="ECO:0000313" key="3">
    <source>
        <dbReference type="Proteomes" id="UP000326924"/>
    </source>
</evidence>
<proteinExistence type="predicted"/>
<reference evidence="2 3" key="1">
    <citation type="submission" date="2019-09" db="EMBL/GenBank/DDBJ databases">
        <title>Draft genome of the ectomycorrhizal ascomycete Sphaerosporella brunnea.</title>
        <authorList>
            <consortium name="DOE Joint Genome Institute"/>
            <person name="Benucci G.M."/>
            <person name="Marozzi G."/>
            <person name="Antonielli L."/>
            <person name="Sanchez S."/>
            <person name="Marco P."/>
            <person name="Wang X."/>
            <person name="Falini L.B."/>
            <person name="Barry K."/>
            <person name="Haridas S."/>
            <person name="Lipzen A."/>
            <person name="Labutti K."/>
            <person name="Grigoriev I.V."/>
            <person name="Murat C."/>
            <person name="Martin F."/>
            <person name="Albertini E."/>
            <person name="Donnini D."/>
            <person name="Bonito G."/>
        </authorList>
    </citation>
    <scope>NUCLEOTIDE SEQUENCE [LARGE SCALE GENOMIC DNA]</scope>
    <source>
        <strain evidence="2 3">Sb_GMNB300</strain>
    </source>
</reference>
<organism evidence="2 3">
    <name type="scientific">Sphaerosporella brunnea</name>
    <dbReference type="NCBI Taxonomy" id="1250544"/>
    <lineage>
        <taxon>Eukaryota</taxon>
        <taxon>Fungi</taxon>
        <taxon>Dikarya</taxon>
        <taxon>Ascomycota</taxon>
        <taxon>Pezizomycotina</taxon>
        <taxon>Pezizomycetes</taxon>
        <taxon>Pezizales</taxon>
        <taxon>Pyronemataceae</taxon>
        <taxon>Sphaerosporella</taxon>
    </lineage>
</organism>
<evidence type="ECO:0000256" key="1">
    <source>
        <dbReference type="SAM" id="MobiDB-lite"/>
    </source>
</evidence>
<dbReference type="EMBL" id="VXIS01000278">
    <property type="protein sequence ID" value="KAA8895255.1"/>
    <property type="molecule type" value="Genomic_DNA"/>
</dbReference>
<protein>
    <submittedName>
        <fullName evidence="2">Uncharacterized protein</fullName>
    </submittedName>
</protein>
<comment type="caution">
    <text evidence="2">The sequence shown here is derived from an EMBL/GenBank/DDBJ whole genome shotgun (WGS) entry which is preliminary data.</text>
</comment>
<feature type="region of interest" description="Disordered" evidence="1">
    <location>
        <begin position="1"/>
        <end position="40"/>
    </location>
</feature>
<dbReference type="InParanoid" id="A0A5J5EHR5"/>
<feature type="compositionally biased region" description="Low complexity" evidence="1">
    <location>
        <begin position="1"/>
        <end position="16"/>
    </location>
</feature>
<name>A0A5J5EHR5_9PEZI</name>
<dbReference type="Proteomes" id="UP000326924">
    <property type="component" value="Unassembled WGS sequence"/>
</dbReference>
<gene>
    <name evidence="2" type="ORF">FN846DRAFT_970452</name>
</gene>
<evidence type="ECO:0000313" key="2">
    <source>
        <dbReference type="EMBL" id="KAA8895255.1"/>
    </source>
</evidence>